<dbReference type="EMBL" id="SMFQ01000002">
    <property type="protein sequence ID" value="TCJ88770.1"/>
    <property type="molecule type" value="Genomic_DNA"/>
</dbReference>
<dbReference type="RefSeq" id="WP_131904444.1">
    <property type="nucleotide sequence ID" value="NZ_BAAAFU010000008.1"/>
</dbReference>
<gene>
    <name evidence="2" type="ORF">EV695_0629</name>
</gene>
<evidence type="ECO:0000313" key="3">
    <source>
        <dbReference type="Proteomes" id="UP000294887"/>
    </source>
</evidence>
<comment type="caution">
    <text evidence="2">The sequence shown here is derived from an EMBL/GenBank/DDBJ whole genome shotgun (WGS) entry which is preliminary data.</text>
</comment>
<dbReference type="Proteomes" id="UP000294887">
    <property type="component" value="Unassembled WGS sequence"/>
</dbReference>
<accession>A0A4R1F5Q0</accession>
<evidence type="ECO:0000313" key="2">
    <source>
        <dbReference type="EMBL" id="TCJ88770.1"/>
    </source>
</evidence>
<evidence type="ECO:0000256" key="1">
    <source>
        <dbReference type="SAM" id="SignalP"/>
    </source>
</evidence>
<dbReference type="AlphaFoldDB" id="A0A4R1F5Q0"/>
<reference evidence="2 3" key="1">
    <citation type="submission" date="2019-03" db="EMBL/GenBank/DDBJ databases">
        <title>Genomic Encyclopedia of Type Strains, Phase IV (KMG-IV): sequencing the most valuable type-strain genomes for metagenomic binning, comparative biology and taxonomic classification.</title>
        <authorList>
            <person name="Goeker M."/>
        </authorList>
    </citation>
    <scope>NUCLEOTIDE SEQUENCE [LARGE SCALE GENOMIC DNA]</scope>
    <source>
        <strain evidence="2 3">DSM 24830</strain>
    </source>
</reference>
<sequence>MYKKIAASSLLTILGTVALSTANAAERQGPPGGGKPPAEAFEACADKSASDSCSFSGKKGDVTGTCITPPRSEEELVCAPEGGRPPQ</sequence>
<protein>
    <submittedName>
        <fullName evidence="2">Uncharacterized protein</fullName>
    </submittedName>
</protein>
<name>A0A4R1F5Q0_9GAMM</name>
<organism evidence="2 3">
    <name type="scientific">Cocleimonas flava</name>
    <dbReference type="NCBI Taxonomy" id="634765"/>
    <lineage>
        <taxon>Bacteria</taxon>
        <taxon>Pseudomonadati</taxon>
        <taxon>Pseudomonadota</taxon>
        <taxon>Gammaproteobacteria</taxon>
        <taxon>Thiotrichales</taxon>
        <taxon>Thiotrichaceae</taxon>
        <taxon>Cocleimonas</taxon>
    </lineage>
</organism>
<keyword evidence="3" id="KW-1185">Reference proteome</keyword>
<keyword evidence="1" id="KW-0732">Signal</keyword>
<proteinExistence type="predicted"/>
<feature type="chain" id="PRO_5020328147" evidence="1">
    <location>
        <begin position="25"/>
        <end position="87"/>
    </location>
</feature>
<feature type="signal peptide" evidence="1">
    <location>
        <begin position="1"/>
        <end position="24"/>
    </location>
</feature>